<dbReference type="RefSeq" id="WP_071634263.1">
    <property type="nucleotide sequence ID" value="NZ_JBCAUP010000040.1"/>
</dbReference>
<dbReference type="OrthoDB" id="5360192at2"/>
<keyword evidence="1" id="KW-0472">Membrane</keyword>
<sequence>MQLKFSRSALCSTLILLVLLALLATMGAGLGWIRSFVGDVIAVIFVYAVLRIFIEGNRLLLALIAFLTGVAVEFGQYLAKQFDVVIGNPALRIILGATPDWLDVLAYAIGAGIVVAYLLARRQVEASN</sequence>
<dbReference type="AlphaFoldDB" id="A0A1J6HDM8"/>
<name>A0A1J6HDM8_9HYPH</name>
<dbReference type="Pfam" id="PF10990">
    <property type="entry name" value="DUF2809"/>
    <property type="match status" value="1"/>
</dbReference>
<keyword evidence="3" id="KW-1185">Reference proteome</keyword>
<proteinExistence type="predicted"/>
<evidence type="ECO:0008006" key="4">
    <source>
        <dbReference type="Google" id="ProtNLM"/>
    </source>
</evidence>
<keyword evidence="1" id="KW-0812">Transmembrane</keyword>
<protein>
    <recommendedName>
        <fullName evidence="4">DUF2809 domain-containing protein</fullName>
    </recommendedName>
</protein>
<evidence type="ECO:0000256" key="1">
    <source>
        <dbReference type="SAM" id="Phobius"/>
    </source>
</evidence>
<dbReference type="Proteomes" id="UP000182985">
    <property type="component" value="Unassembled WGS sequence"/>
</dbReference>
<comment type="caution">
    <text evidence="2">The sequence shown here is derived from an EMBL/GenBank/DDBJ whole genome shotgun (WGS) entry which is preliminary data.</text>
</comment>
<gene>
    <name evidence="2" type="ORF">BLA27_26390</name>
</gene>
<dbReference type="InterPro" id="IPR021257">
    <property type="entry name" value="DUF2809"/>
</dbReference>
<accession>A0A1J6HDM8</accession>
<reference evidence="2 3" key="1">
    <citation type="submission" date="2016-10" db="EMBL/GenBank/DDBJ databases">
        <title>The Draft Genome Sequence of the Potato Rhizosphere Bacteria Ochrobactrum sp. IPA7.2.</title>
        <authorList>
            <person name="Gogoleva N.E."/>
            <person name="Khlopko Y.A."/>
            <person name="Burygin G.L."/>
            <person name="Plotnikov A.O."/>
        </authorList>
    </citation>
    <scope>NUCLEOTIDE SEQUENCE [LARGE SCALE GENOMIC DNA]</scope>
    <source>
        <strain evidence="2 3">IPA7.2</strain>
    </source>
</reference>
<feature type="transmembrane region" description="Helical" evidence="1">
    <location>
        <begin position="101"/>
        <end position="120"/>
    </location>
</feature>
<evidence type="ECO:0000313" key="2">
    <source>
        <dbReference type="EMBL" id="OIS90507.1"/>
    </source>
</evidence>
<feature type="transmembrane region" description="Helical" evidence="1">
    <location>
        <begin position="37"/>
        <end position="54"/>
    </location>
</feature>
<evidence type="ECO:0000313" key="3">
    <source>
        <dbReference type="Proteomes" id="UP000182985"/>
    </source>
</evidence>
<feature type="transmembrane region" description="Helical" evidence="1">
    <location>
        <begin position="59"/>
        <end position="79"/>
    </location>
</feature>
<organism evidence="2 3">
    <name type="scientific">Brucella cytisi</name>
    <dbReference type="NCBI Taxonomy" id="407152"/>
    <lineage>
        <taxon>Bacteria</taxon>
        <taxon>Pseudomonadati</taxon>
        <taxon>Pseudomonadota</taxon>
        <taxon>Alphaproteobacteria</taxon>
        <taxon>Hyphomicrobiales</taxon>
        <taxon>Brucellaceae</taxon>
        <taxon>Brucella/Ochrobactrum group</taxon>
        <taxon>Brucella</taxon>
    </lineage>
</organism>
<dbReference type="EMBL" id="MOEC01000049">
    <property type="protein sequence ID" value="OIS90507.1"/>
    <property type="molecule type" value="Genomic_DNA"/>
</dbReference>
<keyword evidence="1" id="KW-1133">Transmembrane helix</keyword>